<protein>
    <submittedName>
        <fullName evidence="1">Uncharacterized protein</fullName>
    </submittedName>
</protein>
<organism evidence="1 2">
    <name type="scientific">Trifolium medium</name>
    <dbReference type="NCBI Taxonomy" id="97028"/>
    <lineage>
        <taxon>Eukaryota</taxon>
        <taxon>Viridiplantae</taxon>
        <taxon>Streptophyta</taxon>
        <taxon>Embryophyta</taxon>
        <taxon>Tracheophyta</taxon>
        <taxon>Spermatophyta</taxon>
        <taxon>Magnoliopsida</taxon>
        <taxon>eudicotyledons</taxon>
        <taxon>Gunneridae</taxon>
        <taxon>Pentapetalae</taxon>
        <taxon>rosids</taxon>
        <taxon>fabids</taxon>
        <taxon>Fabales</taxon>
        <taxon>Fabaceae</taxon>
        <taxon>Papilionoideae</taxon>
        <taxon>50 kb inversion clade</taxon>
        <taxon>NPAAA clade</taxon>
        <taxon>Hologalegina</taxon>
        <taxon>IRL clade</taxon>
        <taxon>Trifolieae</taxon>
        <taxon>Trifolium</taxon>
    </lineage>
</organism>
<accession>A0A392VFN2</accession>
<dbReference type="Proteomes" id="UP000265520">
    <property type="component" value="Unassembled WGS sequence"/>
</dbReference>
<name>A0A392VFN2_9FABA</name>
<evidence type="ECO:0000313" key="1">
    <source>
        <dbReference type="EMBL" id="MCI85190.1"/>
    </source>
</evidence>
<proteinExistence type="predicted"/>
<dbReference type="AlphaFoldDB" id="A0A392VFN2"/>
<dbReference type="EMBL" id="LXQA011109424">
    <property type="protein sequence ID" value="MCI85190.1"/>
    <property type="molecule type" value="Genomic_DNA"/>
</dbReference>
<comment type="caution">
    <text evidence="1">The sequence shown here is derived from an EMBL/GenBank/DDBJ whole genome shotgun (WGS) entry which is preliminary data.</text>
</comment>
<feature type="non-terminal residue" evidence="1">
    <location>
        <position position="1"/>
    </location>
</feature>
<keyword evidence="2" id="KW-1185">Reference proteome</keyword>
<sequence length="37" mass="4119">VANSWIASVLTIDFVALWALTFSDSLTVSRSVEICRF</sequence>
<evidence type="ECO:0000313" key="2">
    <source>
        <dbReference type="Proteomes" id="UP000265520"/>
    </source>
</evidence>
<reference evidence="1 2" key="1">
    <citation type="journal article" date="2018" name="Front. Plant Sci.">
        <title>Red Clover (Trifolium pratense) and Zigzag Clover (T. medium) - A Picture of Genomic Similarities and Differences.</title>
        <authorList>
            <person name="Dluhosova J."/>
            <person name="Istvanek J."/>
            <person name="Nedelnik J."/>
            <person name="Repkova J."/>
        </authorList>
    </citation>
    <scope>NUCLEOTIDE SEQUENCE [LARGE SCALE GENOMIC DNA]</scope>
    <source>
        <strain evidence="2">cv. 10/8</strain>
        <tissue evidence="1">Leaf</tissue>
    </source>
</reference>